<protein>
    <submittedName>
        <fullName evidence="1">Uncharacterized protein</fullName>
    </submittedName>
</protein>
<name>A0A7R9YTL3_9CHLO</name>
<proteinExistence type="predicted"/>
<dbReference type="AlphaFoldDB" id="A0A7R9YTL3"/>
<accession>A0A7R9YTL3</accession>
<gene>
    <name evidence="1" type="ORF">CEUR00632_LOCUS5577</name>
</gene>
<sequence length="99" mass="10542">MHVCLCVCCLDNSGKAGGGGACKLQQADWQPTLHFLSRGDTIFANMQQLPAKASTRRRGDTGVFSHPVKVQPDGCCSTTCPHLPPPTLPWLSQGPAILL</sequence>
<reference evidence="1" key="1">
    <citation type="submission" date="2021-01" db="EMBL/GenBank/DDBJ databases">
        <authorList>
            <person name="Corre E."/>
            <person name="Pelletier E."/>
            <person name="Niang G."/>
            <person name="Scheremetjew M."/>
            <person name="Finn R."/>
            <person name="Kale V."/>
            <person name="Holt S."/>
            <person name="Cochrane G."/>
            <person name="Meng A."/>
            <person name="Brown T."/>
            <person name="Cohen L."/>
        </authorList>
    </citation>
    <scope>NUCLEOTIDE SEQUENCE</scope>
    <source>
        <strain evidence="1">CCMP219</strain>
    </source>
</reference>
<dbReference type="EMBL" id="HBEC01012112">
    <property type="protein sequence ID" value="CAD8285539.1"/>
    <property type="molecule type" value="Transcribed_RNA"/>
</dbReference>
<organism evidence="1">
    <name type="scientific">Chlamydomonas euryale</name>
    <dbReference type="NCBI Taxonomy" id="1486919"/>
    <lineage>
        <taxon>Eukaryota</taxon>
        <taxon>Viridiplantae</taxon>
        <taxon>Chlorophyta</taxon>
        <taxon>core chlorophytes</taxon>
        <taxon>Chlorophyceae</taxon>
        <taxon>CS clade</taxon>
        <taxon>Chlamydomonadales</taxon>
        <taxon>Chlamydomonadaceae</taxon>
        <taxon>Chlamydomonas</taxon>
    </lineage>
</organism>
<evidence type="ECO:0000313" key="1">
    <source>
        <dbReference type="EMBL" id="CAD8285539.1"/>
    </source>
</evidence>